<feature type="domain" description="EGF-like" evidence="5">
    <location>
        <begin position="885"/>
        <end position="936"/>
    </location>
</feature>
<dbReference type="SMART" id="SM00181">
    <property type="entry name" value="EGF"/>
    <property type="match status" value="7"/>
</dbReference>
<keyword evidence="3" id="KW-1015">Disulfide bond</keyword>
<dbReference type="Proteomes" id="UP000692954">
    <property type="component" value="Unassembled WGS sequence"/>
</dbReference>
<feature type="domain" description="EGF-like" evidence="5">
    <location>
        <begin position="634"/>
        <end position="663"/>
    </location>
</feature>
<feature type="domain" description="EGF-like" evidence="5">
    <location>
        <begin position="796"/>
        <end position="836"/>
    </location>
</feature>
<name>A0A8S1JZZ2_9CILI</name>
<evidence type="ECO:0000313" key="6">
    <source>
        <dbReference type="EMBL" id="CAD8048544.1"/>
    </source>
</evidence>
<evidence type="ECO:0000256" key="3">
    <source>
        <dbReference type="ARBA" id="ARBA00023157"/>
    </source>
</evidence>
<feature type="domain" description="EGF-like" evidence="5">
    <location>
        <begin position="161"/>
        <end position="191"/>
    </location>
</feature>
<feature type="transmembrane region" description="Helical" evidence="4">
    <location>
        <begin position="1335"/>
        <end position="1362"/>
    </location>
</feature>
<sequence length="1683" mass="194924">MDLFYKSIILVMMSLSSINQVISRGFNEKISYYLDTSTSAQNLTCQTLSTFYRSSTTGSPRVMQFKINTNYGYTKLFYTFELYALTLPISNIQFKESGITVYTLPSEVHCISINFCSQTGCVFYIEFTSDTQMNEQQATLFITSNSANTFWIKNLNIYGERCQEFCKKCIDNQKCQECMPDFEFNSMGNCVCKQQFLTYFQGQCVTQCPINHIFNGTTCLEYTQLINLLYDDTASKFTMIPDYNTTQRLEGKKVAGPFIQNEAVEYEINLPSGTTFNILMQADIYLLNFPQISKILFLSIKYNNNLIGQILIVLDNNLNNLKVIGAFKQKQCNIIGFTSCLKFTIGYNIENITDLSLLQLYINLPLEIQGISWAISKIQVNGITVPSINCPLKKFKNECYDECPIISRTSGNECISIQTDYKFSNFLSISYSDPLPLKQSIDNNNLCQKIFGVNFSSCVFYQKRYLMGGYRIWQNQQIKLVINTNQPHYKVKLFFKAILIDPVDLNQSLIITIDEIIFTLNKNSPNSYCFSSVVTGSCIIQEDLGETNADYLINFEQEFDHSKTQIEILFNCNIKQTSSTYCALYDFIILQANCPENCQSCQSDSICLQNDQILPVFYDCPSEGYYFSDGSCVQCQHYCKTCIDQNSCIICKDSYYQYGNLCICKINQVLANLTSCTNDYCHPSCSKCQHPINQNLLEKASYMIQLCSFCDKNEHKVYNNNICECFLGYYMEKFNYPNTCQICSQTCKTCSDAITCQTCYPEQNRIYQDYQCQCKEGYFETGLDASCIKCITLCKSCLYKEEYCTNCYPEQYRILSKENNCICQNGYYDNKTDVCLKCNDNCNSCTNYSICTSCNEFNFRRLDLQNQKCICQLGYYDNNEITCLPCYYACSKCNNSNLPSQCTLCPKTRQKQANNLDTFECKCRKGYFDDGYLECLPCTNLINPPITHYCYSYCGDLIVQWNEECDDGNLDQRDGCNQCFLSNNNCINNICLNCQFNQCIQCIDGYYLNNDYSCIQCSHECQTCVSRQNNCTSCKFNNSNTNKCLICIQDQGFFQIDNQCFSICGDGILTFQELCDDGNQLNGDGCDQYCKIEDGYFCNNQCQKINYLQILLKEYQFQTIYDSKRIVQLKFNQDVKIAVNSSISNFVQVISTTPDLNLTLINITDNSQIKNDYINIALDLNIQLDSSAQSPSIQVTIQNYKQITNYQGYSFNINTATLQLIDFIQQDDLVIQNAQNLTQISSYFLYILLGLAILAIIFGGLEIFWNLLDTLQLICYLKYFNITYPYNLQYYFTSFGFAEFDFIKSYFDFQQIISQYVDTPQTDPKFNQEGYSTVFLVNIISVIIVFLTTTLTFISIRIILYFLHKITKDFTEDIILKETEKINIFIFLFYKFTNNCSKYFLQIINEFKSALIRTFMASTYDFNLAIFLQFKDLNFKNPILKLSSICAIIAFFLEIYFLFNCFSLMNKGVPTYKLQQTKQNYGSLFEGLKLGKNSFNSYFNILIVIKKCFFMALLVFLYNFPVLQISFVSLLNLLQALFLFFKRPLEDQNEFIKQITCEIILWLTEILILVFSFNEQSQILNSTQIINIGWAIIGFLSLIIFAQLIIDCRQHFLFLDQKYQLLKHLKVWYQYYFQNDDNQSSLNTENSQFSIIFHQKPKQLQKIEKSKAQNIVNQRRIFSFKLN</sequence>
<keyword evidence="1" id="KW-0732">Signal</keyword>
<dbReference type="SMART" id="SM00261">
    <property type="entry name" value="FU"/>
    <property type="match status" value="7"/>
</dbReference>
<keyword evidence="4" id="KW-1133">Transmembrane helix</keyword>
<keyword evidence="2" id="KW-0677">Repeat</keyword>
<organism evidence="6 7">
    <name type="scientific">Paramecium sonneborni</name>
    <dbReference type="NCBI Taxonomy" id="65129"/>
    <lineage>
        <taxon>Eukaryota</taxon>
        <taxon>Sar</taxon>
        <taxon>Alveolata</taxon>
        <taxon>Ciliophora</taxon>
        <taxon>Intramacronucleata</taxon>
        <taxon>Oligohymenophorea</taxon>
        <taxon>Peniculida</taxon>
        <taxon>Parameciidae</taxon>
        <taxon>Paramecium</taxon>
    </lineage>
</organism>
<feature type="domain" description="EGF-like" evidence="5">
    <location>
        <begin position="964"/>
        <end position="1015"/>
    </location>
</feature>
<feature type="transmembrane region" description="Helical" evidence="4">
    <location>
        <begin position="1442"/>
        <end position="1465"/>
    </location>
</feature>
<keyword evidence="4" id="KW-0812">Transmembrane</keyword>
<dbReference type="InterPro" id="IPR011936">
    <property type="entry name" value="Myxo_disulph_rpt"/>
</dbReference>
<feature type="transmembrane region" description="Helical" evidence="4">
    <location>
        <begin position="1555"/>
        <end position="1573"/>
    </location>
</feature>
<dbReference type="OrthoDB" id="298369at2759"/>
<dbReference type="NCBIfam" id="TIGR02232">
    <property type="entry name" value="myxo_disulf_rpt"/>
    <property type="match status" value="2"/>
</dbReference>
<keyword evidence="4" id="KW-0472">Membrane</keyword>
<feature type="transmembrane region" description="Helical" evidence="4">
    <location>
        <begin position="1585"/>
        <end position="1606"/>
    </location>
</feature>
<evidence type="ECO:0000256" key="2">
    <source>
        <dbReference type="ARBA" id="ARBA00022737"/>
    </source>
</evidence>
<feature type="domain" description="EGF-like" evidence="5">
    <location>
        <begin position="749"/>
        <end position="788"/>
    </location>
</feature>
<dbReference type="InterPro" id="IPR006212">
    <property type="entry name" value="Furin_repeat"/>
</dbReference>
<accession>A0A8S1JZZ2</accession>
<feature type="transmembrane region" description="Helical" evidence="4">
    <location>
        <begin position="1243"/>
        <end position="1268"/>
    </location>
</feature>
<dbReference type="InterPro" id="IPR000742">
    <property type="entry name" value="EGF"/>
</dbReference>
<evidence type="ECO:0000256" key="4">
    <source>
        <dbReference type="SAM" id="Phobius"/>
    </source>
</evidence>
<evidence type="ECO:0000313" key="7">
    <source>
        <dbReference type="Proteomes" id="UP000692954"/>
    </source>
</evidence>
<evidence type="ECO:0000259" key="5">
    <source>
        <dbReference type="SMART" id="SM00181"/>
    </source>
</evidence>
<reference evidence="6" key="1">
    <citation type="submission" date="2021-01" db="EMBL/GenBank/DDBJ databases">
        <authorList>
            <consortium name="Genoscope - CEA"/>
            <person name="William W."/>
        </authorList>
    </citation>
    <scope>NUCLEOTIDE SEQUENCE</scope>
</reference>
<comment type="caution">
    <text evidence="6">The sequence shown here is derived from an EMBL/GenBank/DDBJ whole genome shotgun (WGS) entry which is preliminary data.</text>
</comment>
<protein>
    <recommendedName>
        <fullName evidence="5">EGF-like domain-containing protein</fullName>
    </recommendedName>
</protein>
<keyword evidence="7" id="KW-1185">Reference proteome</keyword>
<dbReference type="Pfam" id="PF13948">
    <property type="entry name" value="DUF4215"/>
    <property type="match status" value="2"/>
</dbReference>
<gene>
    <name evidence="6" type="ORF">PSON_ATCC_30995.1.T0030289</name>
</gene>
<dbReference type="PANTHER" id="PTHR15332">
    <property type="entry name" value="PROPROTEIN CONVERTASE SUBTILISIN_KEXIN TYPE 5-LIKE"/>
    <property type="match status" value="1"/>
</dbReference>
<feature type="domain" description="EGF-like" evidence="5">
    <location>
        <begin position="687"/>
        <end position="741"/>
    </location>
</feature>
<dbReference type="EMBL" id="CAJJDN010000003">
    <property type="protein sequence ID" value="CAD8048544.1"/>
    <property type="molecule type" value="Genomic_DNA"/>
</dbReference>
<proteinExistence type="predicted"/>
<dbReference type="PANTHER" id="PTHR15332:SF175">
    <property type="entry name" value="PROPROTEIN CONVERTASE SUBTILISIN_KEXIN TYPE 5-LIKE"/>
    <property type="match status" value="1"/>
</dbReference>
<evidence type="ECO:0000256" key="1">
    <source>
        <dbReference type="ARBA" id="ARBA00022729"/>
    </source>
</evidence>